<proteinExistence type="predicted"/>
<reference evidence="1" key="1">
    <citation type="journal article" date="2012" name="Nature">
        <title>The tomato genome sequence provides insights into fleshy fruit evolution.</title>
        <authorList>
            <consortium name="Tomato Genome Consortium"/>
        </authorList>
    </citation>
    <scope>NUCLEOTIDE SEQUENCE [LARGE SCALE GENOMIC DNA]</scope>
    <source>
        <strain evidence="1">cv. Heinz 1706</strain>
    </source>
</reference>
<protein>
    <submittedName>
        <fullName evidence="1">Uncharacterized protein</fullName>
    </submittedName>
</protein>
<evidence type="ECO:0000313" key="2">
    <source>
        <dbReference type="Proteomes" id="UP000004994"/>
    </source>
</evidence>
<dbReference type="InParanoid" id="A0A3Q7GJ95"/>
<evidence type="ECO:0000313" key="1">
    <source>
        <dbReference type="EnsemblPlants" id="Solyc05g024483.1.1"/>
    </source>
</evidence>
<reference evidence="1" key="2">
    <citation type="submission" date="2019-01" db="UniProtKB">
        <authorList>
            <consortium name="EnsemblPlants"/>
        </authorList>
    </citation>
    <scope>IDENTIFICATION</scope>
    <source>
        <strain evidence="1">cv. Heinz 1706</strain>
    </source>
</reference>
<dbReference type="PANTHER" id="PTHR37610">
    <property type="entry name" value="CCHC-TYPE DOMAIN-CONTAINING PROTEIN"/>
    <property type="match status" value="1"/>
</dbReference>
<organism evidence="1">
    <name type="scientific">Solanum lycopersicum</name>
    <name type="common">Tomato</name>
    <name type="synonym">Lycopersicon esculentum</name>
    <dbReference type="NCBI Taxonomy" id="4081"/>
    <lineage>
        <taxon>Eukaryota</taxon>
        <taxon>Viridiplantae</taxon>
        <taxon>Streptophyta</taxon>
        <taxon>Embryophyta</taxon>
        <taxon>Tracheophyta</taxon>
        <taxon>Spermatophyta</taxon>
        <taxon>Magnoliopsida</taxon>
        <taxon>eudicotyledons</taxon>
        <taxon>Gunneridae</taxon>
        <taxon>Pentapetalae</taxon>
        <taxon>asterids</taxon>
        <taxon>lamiids</taxon>
        <taxon>Solanales</taxon>
        <taxon>Solanaceae</taxon>
        <taxon>Solanoideae</taxon>
        <taxon>Solaneae</taxon>
        <taxon>Solanum</taxon>
        <taxon>Solanum subgen. Lycopersicon</taxon>
    </lineage>
</organism>
<dbReference type="Gramene" id="Solyc05g024483.1.1">
    <property type="protein sequence ID" value="Solyc05g024483.1.1"/>
    <property type="gene ID" value="Solyc05g024483.1"/>
</dbReference>
<dbReference type="PANTHER" id="PTHR37610:SF86">
    <property type="entry name" value="RETROTRANSPOSON COPIA-LIKE N-TERMINAL DOMAIN-CONTAINING PROTEIN"/>
    <property type="match status" value="1"/>
</dbReference>
<keyword evidence="2" id="KW-1185">Reference proteome</keyword>
<dbReference type="EnsemblPlants" id="Solyc05g024483.1.1">
    <property type="protein sequence ID" value="Solyc05g024483.1.1"/>
    <property type="gene ID" value="Solyc05g024483.1"/>
</dbReference>
<dbReference type="Proteomes" id="UP000004994">
    <property type="component" value="Chromosome 5"/>
</dbReference>
<sequence>MLLSWLMNNVSKELMSGILIHSNGALVWSDLKERYEKVNMSRIFHLHKSIVTRNQDLEETVLEAKVLEVTTYFIDDIQDIVLLDESQASALTIRPVGLDYIDDPIDTTRHSFDIDLRGHLPIPNLLMRNKCLSSEKQQSTRTSRPPLWQ</sequence>
<dbReference type="AlphaFoldDB" id="A0A3Q7GJ95"/>
<accession>A0A3Q7GJ95</accession>
<name>A0A3Q7GJ95_SOLLC</name>